<sequence>MKSRFISWLKQVVIPDIKQQAGKLFWKIATRKVTAQLAEDARKIGVNAIGIGLIGVVVNSDAVPRSAGLIVFTMGVIIWLIGLMLTSSEPDEKE</sequence>
<dbReference type="AlphaFoldDB" id="A0A1Z3MKZ2"/>
<keyword evidence="2" id="KW-0614">Plasmid</keyword>
<dbReference type="EMBL" id="KY623659">
    <property type="protein sequence ID" value="ASD48470.1"/>
    <property type="molecule type" value="Genomic_DNA"/>
</dbReference>
<protein>
    <submittedName>
        <fullName evidence="2">Uncharacterized protein</fullName>
    </submittedName>
</protein>
<keyword evidence="1" id="KW-0472">Membrane</keyword>
<evidence type="ECO:0000256" key="1">
    <source>
        <dbReference type="SAM" id="Phobius"/>
    </source>
</evidence>
<keyword evidence="1" id="KW-1133">Transmembrane helix</keyword>
<dbReference type="RefSeq" id="WP_086069300.1">
    <property type="nucleotide sequence ID" value="NZ_CP039545.1"/>
</dbReference>
<feature type="transmembrane region" description="Helical" evidence="1">
    <location>
        <begin position="66"/>
        <end position="85"/>
    </location>
</feature>
<accession>A0A1Z3MKZ2</accession>
<proteinExistence type="predicted"/>
<keyword evidence="1" id="KW-0812">Transmembrane</keyword>
<name>A0A1Z3MKZ2_ALCFA</name>
<organism evidence="2">
    <name type="scientific">Alcaligenes faecalis</name>
    <dbReference type="NCBI Taxonomy" id="511"/>
    <lineage>
        <taxon>Bacteria</taxon>
        <taxon>Pseudomonadati</taxon>
        <taxon>Pseudomonadota</taxon>
        <taxon>Betaproteobacteria</taxon>
        <taxon>Burkholderiales</taxon>
        <taxon>Alcaligenaceae</taxon>
        <taxon>Alcaligenes</taxon>
    </lineage>
</organism>
<geneLocation type="plasmid" evidence="2">
    <name>pGZAF1_VIM</name>
</geneLocation>
<evidence type="ECO:0000313" key="2">
    <source>
        <dbReference type="EMBL" id="ASD48470.1"/>
    </source>
</evidence>
<reference evidence="2" key="1">
    <citation type="submission" date="2017-02" db="EMBL/GenBank/DDBJ databases">
        <title>Emergence of VIM metallo-beta-lactamase producing Alcaligenes faecalis in GAZA, Palestine.</title>
        <authorList>
            <person name="Al Laham N."/>
            <person name="Chavda K."/>
            <person name="Cienfuegos V."/>
            <person name="Kreiswirth B."/>
            <person name="Chen L."/>
        </authorList>
    </citation>
    <scope>NUCLEOTIDE SEQUENCE</scope>
    <source>
        <strain evidence="2">GZAF1</strain>
        <plasmid evidence="2">pGZAF1_VIM</plasmid>
    </source>
</reference>